<dbReference type="STRING" id="3218.A0A2K1KD89"/>
<reference evidence="7 9" key="2">
    <citation type="journal article" date="2018" name="Plant J.">
        <title>The Physcomitrella patens chromosome-scale assembly reveals moss genome structure and evolution.</title>
        <authorList>
            <person name="Lang D."/>
            <person name="Ullrich K.K."/>
            <person name="Murat F."/>
            <person name="Fuchs J."/>
            <person name="Jenkins J."/>
            <person name="Haas F.B."/>
            <person name="Piednoel M."/>
            <person name="Gundlach H."/>
            <person name="Van Bel M."/>
            <person name="Meyberg R."/>
            <person name="Vives C."/>
            <person name="Morata J."/>
            <person name="Symeonidi A."/>
            <person name="Hiss M."/>
            <person name="Muchero W."/>
            <person name="Kamisugi Y."/>
            <person name="Saleh O."/>
            <person name="Blanc G."/>
            <person name="Decker E.L."/>
            <person name="van Gessel N."/>
            <person name="Grimwood J."/>
            <person name="Hayes R.D."/>
            <person name="Graham S.W."/>
            <person name="Gunter L.E."/>
            <person name="McDaniel S.F."/>
            <person name="Hoernstein S.N.W."/>
            <person name="Larsson A."/>
            <person name="Li F.W."/>
            <person name="Perroud P.F."/>
            <person name="Phillips J."/>
            <person name="Ranjan P."/>
            <person name="Rokshar D.S."/>
            <person name="Rothfels C.J."/>
            <person name="Schneider L."/>
            <person name="Shu S."/>
            <person name="Stevenson D.W."/>
            <person name="Thummler F."/>
            <person name="Tillich M."/>
            <person name="Villarreal Aguilar J.C."/>
            <person name="Widiez T."/>
            <person name="Wong G.K."/>
            <person name="Wymore A."/>
            <person name="Zhang Y."/>
            <person name="Zimmer A.D."/>
            <person name="Quatrano R.S."/>
            <person name="Mayer K.F.X."/>
            <person name="Goodstein D."/>
            <person name="Casacuberta J.M."/>
            <person name="Vandepoele K."/>
            <person name="Reski R."/>
            <person name="Cuming A.C."/>
            <person name="Tuskan G.A."/>
            <person name="Maumus F."/>
            <person name="Salse J."/>
            <person name="Schmutz J."/>
            <person name="Rensing S.A."/>
        </authorList>
    </citation>
    <scope>NUCLEOTIDE SEQUENCE [LARGE SCALE GENOMIC DNA]</scope>
    <source>
        <strain evidence="8 9">cv. Gransden 2004</strain>
    </source>
</reference>
<dbReference type="Gramene" id="Pp3c7_27030V3.4">
    <property type="protein sequence ID" value="Pp3c7_27030V3.4"/>
    <property type="gene ID" value="Pp3c7_27030"/>
</dbReference>
<proteinExistence type="inferred from homology"/>
<dbReference type="PANTHER" id="PTHR10064:SF0">
    <property type="entry name" value="FI24544P1-RELATED"/>
    <property type="match status" value="1"/>
</dbReference>
<evidence type="ECO:0000256" key="2">
    <source>
        <dbReference type="ARBA" id="ARBA00022980"/>
    </source>
</evidence>
<dbReference type="Gramene" id="Pp3c7_27030V3.1">
    <property type="protein sequence ID" value="Pp3c7_27030V3.1"/>
    <property type="gene ID" value="Pp3c7_27030"/>
</dbReference>
<gene>
    <name evidence="8" type="primary">LOC112285150</name>
    <name evidence="7" type="ORF">PHYPA_010936</name>
</gene>
<accession>A0A2K1KD89</accession>
<dbReference type="EnsemblPlants" id="Pp3c7_27030V3.2">
    <property type="protein sequence ID" value="Pp3c7_27030V3.2"/>
    <property type="gene ID" value="Pp3c7_27030"/>
</dbReference>
<dbReference type="EnsemblPlants" id="Pp3c7_27030V3.1">
    <property type="protein sequence ID" value="Pp3c7_27030V3.1"/>
    <property type="gene ID" value="Pp3c7_27030"/>
</dbReference>
<dbReference type="Pfam" id="PF01776">
    <property type="entry name" value="Ribosomal_L22e"/>
    <property type="match status" value="1"/>
</dbReference>
<dbReference type="PANTHER" id="PTHR10064">
    <property type="entry name" value="60S RIBOSOMAL PROTEIN L22"/>
    <property type="match status" value="1"/>
</dbReference>
<dbReference type="GO" id="GO:0003735">
    <property type="term" value="F:structural constituent of ribosome"/>
    <property type="evidence" value="ECO:0000318"/>
    <property type="project" value="GO_Central"/>
</dbReference>
<evidence type="ECO:0000313" key="9">
    <source>
        <dbReference type="Proteomes" id="UP000006727"/>
    </source>
</evidence>
<evidence type="ECO:0000256" key="5">
    <source>
        <dbReference type="ARBA" id="ARBA00041214"/>
    </source>
</evidence>
<dbReference type="Proteomes" id="UP000006727">
    <property type="component" value="Chromosome 7"/>
</dbReference>
<sequence length="129" mass="14659">MPALMAKKGPAAPGKGKKKAQTFTIDCGKPVEDKIMDIASFEKFLNDRIKVDGKAGVLGNAISISRDKNKISVISESSFSKRYLKYLTKKYLKKHNVRDWLRVIASNKDRNVYELRYFNIADQDAEEED</sequence>
<dbReference type="AlphaFoldDB" id="A0A2K1KD89"/>
<reference evidence="8" key="3">
    <citation type="submission" date="2020-12" db="UniProtKB">
        <authorList>
            <consortium name="EnsemblPlants"/>
        </authorList>
    </citation>
    <scope>IDENTIFICATION</scope>
</reference>
<keyword evidence="3" id="KW-0687">Ribonucleoprotein</keyword>
<dbReference type="Gene3D" id="3.30.1360.210">
    <property type="match status" value="1"/>
</dbReference>
<dbReference type="Gramene" id="Pp3c7_27030V3.2">
    <property type="protein sequence ID" value="Pp3c7_27030V3.2"/>
    <property type="gene ID" value="Pp3c7_27030"/>
</dbReference>
<dbReference type="Gramene" id="Pp3c7_27030V3.3">
    <property type="protein sequence ID" value="Pp3c7_27030V3.3"/>
    <property type="gene ID" value="Pp3c7_27030"/>
</dbReference>
<evidence type="ECO:0000256" key="6">
    <source>
        <dbReference type="SAM" id="MobiDB-lite"/>
    </source>
</evidence>
<organism evidence="7">
    <name type="scientific">Physcomitrium patens</name>
    <name type="common">Spreading-leaved earth moss</name>
    <name type="synonym">Physcomitrella patens</name>
    <dbReference type="NCBI Taxonomy" id="3218"/>
    <lineage>
        <taxon>Eukaryota</taxon>
        <taxon>Viridiplantae</taxon>
        <taxon>Streptophyta</taxon>
        <taxon>Embryophyta</taxon>
        <taxon>Bryophyta</taxon>
        <taxon>Bryophytina</taxon>
        <taxon>Bryopsida</taxon>
        <taxon>Funariidae</taxon>
        <taxon>Funariales</taxon>
        <taxon>Funariaceae</taxon>
        <taxon>Physcomitrium</taxon>
    </lineage>
</organism>
<keyword evidence="2" id="KW-0689">Ribosomal protein</keyword>
<evidence type="ECO:0000256" key="4">
    <source>
        <dbReference type="ARBA" id="ARBA00040613"/>
    </source>
</evidence>
<dbReference type="GO" id="GO:0002181">
    <property type="term" value="P:cytoplasmic translation"/>
    <property type="evidence" value="ECO:0000318"/>
    <property type="project" value="GO_Central"/>
</dbReference>
<dbReference type="EnsemblPlants" id="Pp3c7_27030V3.3">
    <property type="protein sequence ID" value="Pp3c7_27030V3.3"/>
    <property type="gene ID" value="Pp3c7_27030"/>
</dbReference>
<evidence type="ECO:0000313" key="8">
    <source>
        <dbReference type="EnsemblPlants" id="Pp3c7_27030V3.1"/>
    </source>
</evidence>
<dbReference type="GO" id="GO:0003723">
    <property type="term" value="F:RNA binding"/>
    <property type="evidence" value="ECO:0000318"/>
    <property type="project" value="GO_Central"/>
</dbReference>
<dbReference type="EnsemblPlants" id="Pp3c7_27030V3.4">
    <property type="protein sequence ID" value="Pp3c7_27030V3.4"/>
    <property type="gene ID" value="Pp3c7_27030"/>
</dbReference>
<dbReference type="OMA" id="FTHPIED"/>
<feature type="compositionally biased region" description="Low complexity" evidence="6">
    <location>
        <begin position="1"/>
        <end position="14"/>
    </location>
</feature>
<dbReference type="InterPro" id="IPR038526">
    <property type="entry name" value="Ribosomal_eL22_sf"/>
</dbReference>
<dbReference type="GO" id="GO:0005840">
    <property type="term" value="C:ribosome"/>
    <property type="evidence" value="ECO:0007669"/>
    <property type="project" value="UniProtKB-KW"/>
</dbReference>
<comment type="similarity">
    <text evidence="1">Belongs to the eukaryotic ribosomal protein eL22 family.</text>
</comment>
<dbReference type="FunFam" id="3.30.1360.210:FF:000002">
    <property type="entry name" value="60S ribosomal protein L22-2"/>
    <property type="match status" value="1"/>
</dbReference>
<dbReference type="InterPro" id="IPR002671">
    <property type="entry name" value="Ribosomal_eL22"/>
</dbReference>
<evidence type="ECO:0000313" key="7">
    <source>
        <dbReference type="EMBL" id="PNR51748.1"/>
    </source>
</evidence>
<evidence type="ECO:0000256" key="3">
    <source>
        <dbReference type="ARBA" id="ARBA00023274"/>
    </source>
</evidence>
<dbReference type="PaxDb" id="3218-PP1S457_15V6.1"/>
<dbReference type="EMBL" id="ABEU02000007">
    <property type="protein sequence ID" value="PNR51748.1"/>
    <property type="molecule type" value="Genomic_DNA"/>
</dbReference>
<protein>
    <recommendedName>
        <fullName evidence="4">Large ribosomal subunit protein eL22</fullName>
    </recommendedName>
    <alternativeName>
        <fullName evidence="5">60S ribosomal protein L22</fullName>
    </alternativeName>
</protein>
<dbReference type="GO" id="GO:1990904">
    <property type="term" value="C:ribonucleoprotein complex"/>
    <property type="evidence" value="ECO:0007669"/>
    <property type="project" value="UniProtKB-KW"/>
</dbReference>
<keyword evidence="9" id="KW-1185">Reference proteome</keyword>
<evidence type="ECO:0000256" key="1">
    <source>
        <dbReference type="ARBA" id="ARBA00007817"/>
    </source>
</evidence>
<reference evidence="7 9" key="1">
    <citation type="journal article" date="2008" name="Science">
        <title>The Physcomitrella genome reveals evolutionary insights into the conquest of land by plants.</title>
        <authorList>
            <person name="Rensing S."/>
            <person name="Lang D."/>
            <person name="Zimmer A."/>
            <person name="Terry A."/>
            <person name="Salamov A."/>
            <person name="Shapiro H."/>
            <person name="Nishiyama T."/>
            <person name="Perroud P.-F."/>
            <person name="Lindquist E."/>
            <person name="Kamisugi Y."/>
            <person name="Tanahashi T."/>
            <person name="Sakakibara K."/>
            <person name="Fujita T."/>
            <person name="Oishi K."/>
            <person name="Shin-I T."/>
            <person name="Kuroki Y."/>
            <person name="Toyoda A."/>
            <person name="Suzuki Y."/>
            <person name="Hashimoto A."/>
            <person name="Yamaguchi K."/>
            <person name="Sugano A."/>
            <person name="Kohara Y."/>
            <person name="Fujiyama A."/>
            <person name="Anterola A."/>
            <person name="Aoki S."/>
            <person name="Ashton N."/>
            <person name="Barbazuk W.B."/>
            <person name="Barker E."/>
            <person name="Bennetzen J."/>
            <person name="Bezanilla M."/>
            <person name="Blankenship R."/>
            <person name="Cho S.H."/>
            <person name="Dutcher S."/>
            <person name="Estelle M."/>
            <person name="Fawcett J.A."/>
            <person name="Gundlach H."/>
            <person name="Hanada K."/>
            <person name="Heyl A."/>
            <person name="Hicks K.A."/>
            <person name="Hugh J."/>
            <person name="Lohr M."/>
            <person name="Mayer K."/>
            <person name="Melkozernov A."/>
            <person name="Murata T."/>
            <person name="Nelson D."/>
            <person name="Pils B."/>
            <person name="Prigge M."/>
            <person name="Reiss B."/>
            <person name="Renner T."/>
            <person name="Rombauts S."/>
            <person name="Rushton P."/>
            <person name="Sanderfoot A."/>
            <person name="Schween G."/>
            <person name="Shiu S.-H."/>
            <person name="Stueber K."/>
            <person name="Theodoulou F.L."/>
            <person name="Tu H."/>
            <person name="Van de Peer Y."/>
            <person name="Verrier P.J."/>
            <person name="Waters E."/>
            <person name="Wood A."/>
            <person name="Yang L."/>
            <person name="Cove D."/>
            <person name="Cuming A."/>
            <person name="Hasebe M."/>
            <person name="Lucas S."/>
            <person name="Mishler D.B."/>
            <person name="Reski R."/>
            <person name="Grigoriev I."/>
            <person name="Quatrano R.S."/>
            <person name="Boore J.L."/>
        </authorList>
    </citation>
    <scope>NUCLEOTIDE SEQUENCE [LARGE SCALE GENOMIC DNA]</scope>
    <source>
        <strain evidence="8 9">cv. Gransden 2004</strain>
    </source>
</reference>
<name>A0A2K1KD89_PHYPA</name>
<feature type="region of interest" description="Disordered" evidence="6">
    <location>
        <begin position="1"/>
        <end position="20"/>
    </location>
</feature>